<gene>
    <name evidence="2" type="ORF">CFN78_28150</name>
</gene>
<dbReference type="Proteomes" id="UP000242444">
    <property type="component" value="Unassembled WGS sequence"/>
</dbReference>
<accession>A0A263CV84</accession>
<comment type="caution">
    <text evidence="2">The sequence shown here is derived from an EMBL/GenBank/DDBJ whole genome shotgun (WGS) entry which is preliminary data.</text>
</comment>
<dbReference type="AlphaFoldDB" id="A0A263CV84"/>
<evidence type="ECO:0000313" key="3">
    <source>
        <dbReference type="Proteomes" id="UP000242444"/>
    </source>
</evidence>
<evidence type="ECO:0000256" key="1">
    <source>
        <dbReference type="SAM" id="MobiDB-lite"/>
    </source>
</evidence>
<name>A0A263CV84_9PSEU</name>
<proteinExistence type="predicted"/>
<reference evidence="2 3" key="1">
    <citation type="submission" date="2017-07" db="EMBL/GenBank/DDBJ databases">
        <title>Amycolatopsis antarcticus sp. nov., isolated from the surface of an Antarcticus brown macroalga.</title>
        <authorList>
            <person name="Wang J."/>
            <person name="Leiva S."/>
            <person name="Huang J."/>
            <person name="Huang Y."/>
        </authorList>
    </citation>
    <scope>NUCLEOTIDE SEQUENCE [LARGE SCALE GENOMIC DNA]</scope>
    <source>
        <strain evidence="2 3">AU-G6</strain>
    </source>
</reference>
<evidence type="ECO:0000313" key="2">
    <source>
        <dbReference type="EMBL" id="OZM69898.1"/>
    </source>
</evidence>
<dbReference type="InParanoid" id="A0A263CV84"/>
<organism evidence="2 3">
    <name type="scientific">Amycolatopsis antarctica</name>
    <dbReference type="NCBI Taxonomy" id="1854586"/>
    <lineage>
        <taxon>Bacteria</taxon>
        <taxon>Bacillati</taxon>
        <taxon>Actinomycetota</taxon>
        <taxon>Actinomycetes</taxon>
        <taxon>Pseudonocardiales</taxon>
        <taxon>Pseudonocardiaceae</taxon>
        <taxon>Amycolatopsis</taxon>
    </lineage>
</organism>
<keyword evidence="3" id="KW-1185">Reference proteome</keyword>
<dbReference type="OrthoDB" id="3663822at2"/>
<sequence length="471" mass="51245">MAALVDDASGIPRGQLAPDAAIVELYASATPVDELHPIDRLLVESGIALERVRQIAPAGRVSLAGEILARRPPEHTRAARSPQEWLEVAEHRAYCGHDFHQRRSRARATDIARVYAVCADVSRRPLTWVRQQVIADSVGCCDRHVRRYLSWLLQQELLHEVVPATRVPRMASAAAEAARARIDEARAARARAEIEAIHQGATPEQAAAAARREHPDPDPMPEADALVTIAPVYELRVPLDPAELAERAVLDATARIIDQAAEQHVSENVLPPVGVTHDLASSDVRGVDNGPASPDSSTQKGFDQAISRPEGGSATRSSRAERAARRLLDALLEPRLLDGVTLRWLTAAVRPLVLRHGWTDRQLADQIQGALPGVAGTARLPYHVADPRSWIAKRLALACPTMPPQILADVDEHVRTVHARRRSLQASVSITDEAIRRRAAAAACRLCDELGWLAAGDQVARCTHDADNGGW</sequence>
<dbReference type="EMBL" id="NKYE01000032">
    <property type="protein sequence ID" value="OZM69898.1"/>
    <property type="molecule type" value="Genomic_DNA"/>
</dbReference>
<feature type="region of interest" description="Disordered" evidence="1">
    <location>
        <begin position="200"/>
        <end position="219"/>
    </location>
</feature>
<feature type="region of interest" description="Disordered" evidence="1">
    <location>
        <begin position="268"/>
        <end position="319"/>
    </location>
</feature>
<dbReference type="RefSeq" id="WP_094866358.1">
    <property type="nucleotide sequence ID" value="NZ_NKYE01000032.1"/>
</dbReference>
<protein>
    <submittedName>
        <fullName evidence="2">Uncharacterized protein</fullName>
    </submittedName>
</protein>